<evidence type="ECO:0000256" key="5">
    <source>
        <dbReference type="ARBA" id="ARBA00023157"/>
    </source>
</evidence>
<dbReference type="InterPro" id="IPR005805">
    <property type="entry name" value="Rieske_Fe-S_prot_C"/>
</dbReference>
<evidence type="ECO:0000259" key="8">
    <source>
        <dbReference type="PROSITE" id="PS51296"/>
    </source>
</evidence>
<dbReference type="PROSITE" id="PS51296">
    <property type="entry name" value="RIESKE"/>
    <property type="match status" value="1"/>
</dbReference>
<reference evidence="9 10" key="1">
    <citation type="journal article" date="2015" name="Stand. Genomic Sci.">
        <title>Genomic Encyclopedia of Bacterial and Archaeal Type Strains, Phase III: the genomes of soil and plant-associated and newly described type strains.</title>
        <authorList>
            <person name="Whitman W.B."/>
            <person name="Woyke T."/>
            <person name="Klenk H.P."/>
            <person name="Zhou Y."/>
            <person name="Lilburn T.G."/>
            <person name="Beck B.J."/>
            <person name="De Vos P."/>
            <person name="Vandamme P."/>
            <person name="Eisen J.A."/>
            <person name="Garrity G."/>
            <person name="Hugenholtz P."/>
            <person name="Kyrpides N.C."/>
        </authorList>
    </citation>
    <scope>NUCLEOTIDE SEQUENCE [LARGE SCALE GENOMIC DNA]</scope>
    <source>
        <strain evidence="9 10">CGMCC 1.10947</strain>
    </source>
</reference>
<dbReference type="InterPro" id="IPR017941">
    <property type="entry name" value="Rieske_2Fe-2S"/>
</dbReference>
<comment type="cofactor">
    <cofactor evidence="6">
        <name>[2Fe-2S] cluster</name>
        <dbReference type="ChEBI" id="CHEBI:190135"/>
    </cofactor>
</comment>
<keyword evidence="1" id="KW-0001">2Fe-2S</keyword>
<dbReference type="PRINTS" id="PR00162">
    <property type="entry name" value="RIESKE"/>
</dbReference>
<evidence type="ECO:0000256" key="2">
    <source>
        <dbReference type="ARBA" id="ARBA00022723"/>
    </source>
</evidence>
<organism evidence="9 10">
    <name type="scientific">Bradyrhizobium daqingense</name>
    <dbReference type="NCBI Taxonomy" id="993502"/>
    <lineage>
        <taxon>Bacteria</taxon>
        <taxon>Pseudomonadati</taxon>
        <taxon>Pseudomonadota</taxon>
        <taxon>Alphaproteobacteria</taxon>
        <taxon>Hyphomicrobiales</taxon>
        <taxon>Nitrobacteraceae</taxon>
        <taxon>Bradyrhizobium</taxon>
    </lineage>
</organism>
<dbReference type="InterPro" id="IPR036922">
    <property type="entry name" value="Rieske_2Fe-2S_sf"/>
</dbReference>
<protein>
    <submittedName>
        <fullName evidence="9">Rieske Fe-S protein</fullName>
    </submittedName>
</protein>
<feature type="region of interest" description="Disordered" evidence="7">
    <location>
        <begin position="80"/>
        <end position="100"/>
    </location>
</feature>
<dbReference type="Pfam" id="PF00355">
    <property type="entry name" value="Rieske"/>
    <property type="match status" value="1"/>
</dbReference>
<evidence type="ECO:0000256" key="7">
    <source>
        <dbReference type="SAM" id="MobiDB-lite"/>
    </source>
</evidence>
<evidence type="ECO:0000313" key="10">
    <source>
        <dbReference type="Proteomes" id="UP000317176"/>
    </source>
</evidence>
<keyword evidence="2" id="KW-0479">Metal-binding</keyword>
<sequence length="252" mass="26730">MQWWSRNQSEQSHIDALRRQVFALFSAEFQRLLSGMSSAPFNVPSSSSDHNAEPEADAGIEQTRRTLLLGALATTACLGCSPPARAGEDPPGSDERPQKGDVLVFSEGDQEGKLITAADVKVGGPPLHAWPKDPNTSVVRSASRLNEILIIKLDPADLDEKTRARAVDGIIAYSAICSHAGCPVTAWVKSDVGDKEMFKCMCHNSEFDPRAGAQVVFGPAPRRLAALPLALADGSLSVAGNFLGKVGGTQPG</sequence>
<keyword evidence="3" id="KW-0408">Iron</keyword>
<evidence type="ECO:0000256" key="1">
    <source>
        <dbReference type="ARBA" id="ARBA00022714"/>
    </source>
</evidence>
<evidence type="ECO:0000256" key="4">
    <source>
        <dbReference type="ARBA" id="ARBA00023014"/>
    </source>
</evidence>
<dbReference type="SUPFAM" id="SSF50022">
    <property type="entry name" value="ISP domain"/>
    <property type="match status" value="1"/>
</dbReference>
<dbReference type="AlphaFoldDB" id="A0A562LR28"/>
<evidence type="ECO:0000256" key="6">
    <source>
        <dbReference type="ARBA" id="ARBA00034078"/>
    </source>
</evidence>
<dbReference type="GO" id="GO:0046872">
    <property type="term" value="F:metal ion binding"/>
    <property type="evidence" value="ECO:0007669"/>
    <property type="project" value="UniProtKB-KW"/>
</dbReference>
<evidence type="ECO:0000313" key="9">
    <source>
        <dbReference type="EMBL" id="TWI10094.1"/>
    </source>
</evidence>
<gene>
    <name evidence="9" type="ORF">IQ17_01174</name>
</gene>
<dbReference type="Proteomes" id="UP000317176">
    <property type="component" value="Unassembled WGS sequence"/>
</dbReference>
<comment type="caution">
    <text evidence="9">The sequence shown here is derived from an EMBL/GenBank/DDBJ whole genome shotgun (WGS) entry which is preliminary data.</text>
</comment>
<name>A0A562LR28_9BRAD</name>
<evidence type="ECO:0000256" key="3">
    <source>
        <dbReference type="ARBA" id="ARBA00023004"/>
    </source>
</evidence>
<dbReference type="EMBL" id="VLKL01000002">
    <property type="protein sequence ID" value="TWI10094.1"/>
    <property type="molecule type" value="Genomic_DNA"/>
</dbReference>
<proteinExistence type="predicted"/>
<keyword evidence="5" id="KW-1015">Disulfide bond</keyword>
<feature type="domain" description="Rieske" evidence="8">
    <location>
        <begin position="165"/>
        <end position="238"/>
    </location>
</feature>
<accession>A0A562LR28</accession>
<keyword evidence="10" id="KW-1185">Reference proteome</keyword>
<dbReference type="GO" id="GO:0016020">
    <property type="term" value="C:membrane"/>
    <property type="evidence" value="ECO:0007669"/>
    <property type="project" value="InterPro"/>
</dbReference>
<dbReference type="Gene3D" id="2.102.10.10">
    <property type="entry name" value="Rieske [2Fe-2S] iron-sulphur domain"/>
    <property type="match status" value="1"/>
</dbReference>
<dbReference type="InterPro" id="IPR014349">
    <property type="entry name" value="Rieske_Fe-S_prot"/>
</dbReference>
<dbReference type="GO" id="GO:0051537">
    <property type="term" value="F:2 iron, 2 sulfur cluster binding"/>
    <property type="evidence" value="ECO:0007669"/>
    <property type="project" value="UniProtKB-KW"/>
</dbReference>
<dbReference type="FunFam" id="2.102.10.10:FF:000019">
    <property type="entry name" value="Rieske iron-sulfur protein"/>
    <property type="match status" value="1"/>
</dbReference>
<keyword evidence="4" id="KW-0411">Iron-sulfur</keyword>
<dbReference type="PANTHER" id="PTHR10134">
    <property type="entry name" value="CYTOCHROME B-C1 COMPLEX SUBUNIT RIESKE, MITOCHONDRIAL"/>
    <property type="match status" value="1"/>
</dbReference>